<dbReference type="AlphaFoldDB" id="A0A3A1TUT3"/>
<feature type="region of interest" description="Disordered" evidence="1">
    <location>
        <begin position="1"/>
        <end position="21"/>
    </location>
</feature>
<dbReference type="RefSeq" id="WP_119482323.1">
    <property type="nucleotide sequence ID" value="NZ_QXTG01000002.1"/>
</dbReference>
<comment type="caution">
    <text evidence="2">The sequence shown here is derived from an EMBL/GenBank/DDBJ whole genome shotgun (WGS) entry which is preliminary data.</text>
</comment>
<dbReference type="InterPro" id="IPR006748">
    <property type="entry name" value="NH2Glyco/OHUrea_AB-resist_kin"/>
</dbReference>
<name>A0A3A1TUT3_9MICO</name>
<dbReference type="Pfam" id="PF04655">
    <property type="entry name" value="APH_6_hur"/>
    <property type="match status" value="1"/>
</dbReference>
<reference evidence="3" key="1">
    <citation type="submission" date="2018-09" db="EMBL/GenBank/DDBJ databases">
        <authorList>
            <person name="Kim I."/>
        </authorList>
    </citation>
    <scope>NUCLEOTIDE SEQUENCE [LARGE SCALE GENOMIC DNA]</scope>
    <source>
        <strain evidence="3">DD4a</strain>
    </source>
</reference>
<dbReference type="EMBL" id="QXTG01000002">
    <property type="protein sequence ID" value="RIX28013.1"/>
    <property type="molecule type" value="Genomic_DNA"/>
</dbReference>
<keyword evidence="2" id="KW-0418">Kinase</keyword>
<accession>A0A3A1TUT3</accession>
<keyword evidence="3" id="KW-1185">Reference proteome</keyword>
<dbReference type="GO" id="GO:0016301">
    <property type="term" value="F:kinase activity"/>
    <property type="evidence" value="ECO:0007669"/>
    <property type="project" value="UniProtKB-KW"/>
</dbReference>
<dbReference type="GO" id="GO:0016773">
    <property type="term" value="F:phosphotransferase activity, alcohol group as acceptor"/>
    <property type="evidence" value="ECO:0007669"/>
    <property type="project" value="InterPro"/>
</dbReference>
<dbReference type="InterPro" id="IPR011009">
    <property type="entry name" value="Kinase-like_dom_sf"/>
</dbReference>
<evidence type="ECO:0000313" key="2">
    <source>
        <dbReference type="EMBL" id="RIX28013.1"/>
    </source>
</evidence>
<dbReference type="Gene3D" id="3.90.1200.10">
    <property type="match status" value="1"/>
</dbReference>
<protein>
    <submittedName>
        <fullName evidence="2">3'-kinase</fullName>
    </submittedName>
</protein>
<dbReference type="SUPFAM" id="SSF56112">
    <property type="entry name" value="Protein kinase-like (PK-like)"/>
    <property type="match status" value="1"/>
</dbReference>
<evidence type="ECO:0000313" key="3">
    <source>
        <dbReference type="Proteomes" id="UP000265742"/>
    </source>
</evidence>
<dbReference type="GO" id="GO:0019748">
    <property type="term" value="P:secondary metabolic process"/>
    <property type="evidence" value="ECO:0007669"/>
    <property type="project" value="InterPro"/>
</dbReference>
<keyword evidence="2" id="KW-0808">Transferase</keyword>
<gene>
    <name evidence="2" type="ORF">D1781_10930</name>
</gene>
<organism evidence="2 3">
    <name type="scientific">Amnibacterium setariae</name>
    <dbReference type="NCBI Taxonomy" id="2306585"/>
    <lineage>
        <taxon>Bacteria</taxon>
        <taxon>Bacillati</taxon>
        <taxon>Actinomycetota</taxon>
        <taxon>Actinomycetes</taxon>
        <taxon>Micrococcales</taxon>
        <taxon>Microbacteriaceae</taxon>
        <taxon>Amnibacterium</taxon>
    </lineage>
</organism>
<evidence type="ECO:0000256" key="1">
    <source>
        <dbReference type="SAM" id="MobiDB-lite"/>
    </source>
</evidence>
<proteinExistence type="predicted"/>
<dbReference type="OrthoDB" id="3638028at2"/>
<sequence length="252" mass="27073">MDPDERLRAWGAEPTGERWTTPSSDLAAGVLAGEPVIVKAARIEEERRGNRLMAWWSEHGGLPVLRADGDAILMRRAGRSLLDLPLAEADRVIADVAVGLRALPAPPFPLVPLAVWFRDLVDRPHADPLLDRAGAVARELLARPAAAVVLHGDLHHGNVLDQGGRWVPIDPKGLVGHPAFDVANACCNPSAEAAADRLDARLALFSTRLGLDVGELADWVLAWCGLSICWASEAGQDLACRTVAERLLTSRS</sequence>
<dbReference type="Proteomes" id="UP000265742">
    <property type="component" value="Unassembled WGS sequence"/>
</dbReference>